<organism evidence="1 2">
    <name type="scientific">Actinacidiphila acididurans</name>
    <dbReference type="NCBI Taxonomy" id="2784346"/>
    <lineage>
        <taxon>Bacteria</taxon>
        <taxon>Bacillati</taxon>
        <taxon>Actinomycetota</taxon>
        <taxon>Actinomycetes</taxon>
        <taxon>Kitasatosporales</taxon>
        <taxon>Streptomycetaceae</taxon>
        <taxon>Actinacidiphila</taxon>
    </lineage>
</organism>
<dbReference type="PANTHER" id="PTHR35340:SF5">
    <property type="entry name" value="ASST-DOMAIN-CONTAINING PROTEIN"/>
    <property type="match status" value="1"/>
</dbReference>
<keyword evidence="2" id="KW-1185">Reference proteome</keyword>
<dbReference type="InterPro" id="IPR039535">
    <property type="entry name" value="ASST-like"/>
</dbReference>
<name>A0ABS2TRG5_9ACTN</name>
<dbReference type="EMBL" id="JADKYB010000007">
    <property type="protein sequence ID" value="MBM9505933.1"/>
    <property type="molecule type" value="Genomic_DNA"/>
</dbReference>
<evidence type="ECO:0000313" key="2">
    <source>
        <dbReference type="Proteomes" id="UP000749040"/>
    </source>
</evidence>
<dbReference type="Pfam" id="PF14269">
    <property type="entry name" value="Arylsulfotran_2"/>
    <property type="match status" value="1"/>
</dbReference>
<dbReference type="PANTHER" id="PTHR35340">
    <property type="entry name" value="PQQ ENZYME REPEAT PROTEIN-RELATED"/>
    <property type="match status" value="1"/>
</dbReference>
<comment type="caution">
    <text evidence="1">The sequence shown here is derived from an EMBL/GenBank/DDBJ whole genome shotgun (WGS) entry which is preliminary data.</text>
</comment>
<evidence type="ECO:0000313" key="1">
    <source>
        <dbReference type="EMBL" id="MBM9505933.1"/>
    </source>
</evidence>
<accession>A0ABS2TRG5</accession>
<proteinExistence type="predicted"/>
<protein>
    <submittedName>
        <fullName evidence="1">Aryl-sulfate sulfotransferase</fullName>
    </submittedName>
</protein>
<gene>
    <name evidence="1" type="ORF">ITX44_15495</name>
</gene>
<dbReference type="InterPro" id="IPR053143">
    <property type="entry name" value="Arylsulfate_ST"/>
</dbReference>
<reference evidence="1 2" key="1">
    <citation type="submission" date="2021-01" db="EMBL/GenBank/DDBJ databases">
        <title>Streptomyces acididurans sp. nov., isolated from a peat swamp forest soil.</title>
        <authorList>
            <person name="Chantavorakit T."/>
            <person name="Duangmal K."/>
        </authorList>
    </citation>
    <scope>NUCLEOTIDE SEQUENCE [LARGE SCALE GENOMIC DNA]</scope>
    <source>
        <strain evidence="1 2">KK5PA1</strain>
    </source>
</reference>
<dbReference type="Proteomes" id="UP000749040">
    <property type="component" value="Unassembled WGS sequence"/>
</dbReference>
<sequence length="475" mass="51894">MRVGVTTRRPGRAPGQIFVAPYTIGTTMTGQTGALIVDDAGDPVWFRPLPSTSLQNADFTVQTYRDPRTGTGQPVLTWWQGSIAIPPQYTNLPGGAPEPGGCYYVYDSHYRLLSTVFARHGFSADEHEFLLTRRGTALFLATRPVPMDLTRYGGPADGAILDSEIQEVDLATGRLVFSWDMLRHVDPALSEVPASDASSSGGVWDAYHLNSIDEGPDGRLLLSSRNMWAIYQISRGTGRIQWQLGGRRSDFTFGPGADFYWQHDARYRPGNRISMFDDGCCNQPDGTPEQQSHGLILDLDFRDHRATTASTYYHRPPLFAASQGSTQALPGGNEFVGWGQEPYYSEYAAAGNTENDARRNLLYDAKLPGSDISYRAFRIPWVGRPAYPPSAAVRPASGGRSVVYASWNGSTLTRGWQVLAGPNPRTLSPAAPPAPRTGFETAVTTGSRGPYFQVRALDANGKVLGVSRVVRAGHR</sequence>